<reference evidence="1" key="1">
    <citation type="submission" date="2021-02" db="EMBL/GenBank/DDBJ databases">
        <authorList>
            <person name="Nowell W R."/>
        </authorList>
    </citation>
    <scope>NUCLEOTIDE SEQUENCE</scope>
</reference>
<proteinExistence type="predicted"/>
<comment type="caution">
    <text evidence="1">The sequence shown here is derived from an EMBL/GenBank/DDBJ whole genome shotgun (WGS) entry which is preliminary data.</text>
</comment>
<evidence type="ECO:0000313" key="2">
    <source>
        <dbReference type="Proteomes" id="UP000663823"/>
    </source>
</evidence>
<sequence>MADFLALVCHRENIFGRYLLTYSLYVENNDLWEIFLNIISIETYFQFINSAMECFLNIQTQYQENFLKILQTCFDAFVEKKCLDEQYSYQLSEINLKNLLRIGFRLSLMRTDIQQSCLLIIRRLLFNVNEDLRDTYDKLMQLFRKVNDFDENLRNKYDPTVVIQDDWLQDYIISIPEDWLKLNQEIYQNLCETHRNNRWIIYIWSRIVCLSLLKVKNENSNEILLKLNEWIQNVKHDVYDANDTLTIIFVIHVFEIIIARSNRSIVSFPNIKCIMNIIIQIRQEQQNRLNVKQVDDFIQSGQQFIQNILSLKGTPSMYQDLMAPSIVHCLFCSMDLAIFLKSLNPQQFKFPLITENIETIVSIQKPNDINIKIDVESKEEFFNQFIQQVNDWIQWFNKFVDIFLYIIEWEKNYNINEATQIFSDLISIRDGSSKTIIQMKIIIERTLKLLKPFSDLRRLCHLFNCLTSFRIIDHNNIQHQIDSKTYIQELKYSQSNNTFMIESKQLGEKIIPINDRQHVQWFLASERQSCIVQIEYRTNRIHDKNILLFSKNNIPIDKYVLNGEFETLRNGQLIIIIDNQQQFDSRNIWYRIQSIDLSVYHLFNGIFNFFYEKYVQQFTQSIKEDQLSQLLDQVYRFIDRLLNGVLHLHEMSAVKTIFCNKNISVREEVKKLFANRSDKTPIDQEIEQVCEWLLVYQLYSHLNIIMHCIQIFDIVPIDSDDELIGHLKTLSANENCTLKEITEAYKILQQRFRYLTSQHLQLIKTVVECLNVVQILKKFNMYSSYGRRRFGELQDKLTTQFQLQERNNMILNSLIMTYALCEPFVIKAKNLEDFIFRLARLPKFEENSVKDIMGKNPLET</sequence>
<name>A0A819V0G0_9BILA</name>
<accession>A0A819V0G0</accession>
<gene>
    <name evidence="1" type="ORF">OTI717_LOCUS34241</name>
</gene>
<dbReference type="AlphaFoldDB" id="A0A819V0G0"/>
<dbReference type="EMBL" id="CAJOAX010011992">
    <property type="protein sequence ID" value="CAF4103872.1"/>
    <property type="molecule type" value="Genomic_DNA"/>
</dbReference>
<protein>
    <submittedName>
        <fullName evidence="1">Uncharacterized protein</fullName>
    </submittedName>
</protein>
<evidence type="ECO:0000313" key="1">
    <source>
        <dbReference type="EMBL" id="CAF4103872.1"/>
    </source>
</evidence>
<dbReference type="Proteomes" id="UP000663823">
    <property type="component" value="Unassembled WGS sequence"/>
</dbReference>
<organism evidence="1 2">
    <name type="scientific">Rotaria sordida</name>
    <dbReference type="NCBI Taxonomy" id="392033"/>
    <lineage>
        <taxon>Eukaryota</taxon>
        <taxon>Metazoa</taxon>
        <taxon>Spiralia</taxon>
        <taxon>Gnathifera</taxon>
        <taxon>Rotifera</taxon>
        <taxon>Eurotatoria</taxon>
        <taxon>Bdelloidea</taxon>
        <taxon>Philodinida</taxon>
        <taxon>Philodinidae</taxon>
        <taxon>Rotaria</taxon>
    </lineage>
</organism>